<organism evidence="2 3">
    <name type="scientific">Roseomonas acroporae</name>
    <dbReference type="NCBI Taxonomy" id="2937791"/>
    <lineage>
        <taxon>Bacteria</taxon>
        <taxon>Pseudomonadati</taxon>
        <taxon>Pseudomonadota</taxon>
        <taxon>Alphaproteobacteria</taxon>
        <taxon>Acetobacterales</taxon>
        <taxon>Roseomonadaceae</taxon>
        <taxon>Roseomonas</taxon>
    </lineage>
</organism>
<evidence type="ECO:0000256" key="1">
    <source>
        <dbReference type="SAM" id="MobiDB-lite"/>
    </source>
</evidence>
<accession>A0A9X2BXK6</accession>
<sequence length="51" mass="5114">MKIKPVLVPEEGHGRFAADAPMAVAPDTEVSDRASPGTGPGQALALTTSPA</sequence>
<protein>
    <submittedName>
        <fullName evidence="2">Uncharacterized protein</fullName>
    </submittedName>
</protein>
<reference evidence="2" key="1">
    <citation type="submission" date="2022-04" db="EMBL/GenBank/DDBJ databases">
        <title>Roseomonas acroporae sp. nov., isolated from coral Acropora digitifera.</title>
        <authorList>
            <person name="Sun H."/>
        </authorList>
    </citation>
    <scope>NUCLEOTIDE SEQUENCE</scope>
    <source>
        <strain evidence="2">NAR14</strain>
    </source>
</reference>
<dbReference type="AlphaFoldDB" id="A0A9X2BXK6"/>
<name>A0A9X2BXK6_9PROT</name>
<dbReference type="RefSeq" id="WP_248668175.1">
    <property type="nucleotide sequence ID" value="NZ_JALPRX010000073.1"/>
</dbReference>
<keyword evidence="3" id="KW-1185">Reference proteome</keyword>
<comment type="caution">
    <text evidence="2">The sequence shown here is derived from an EMBL/GenBank/DDBJ whole genome shotgun (WGS) entry which is preliminary data.</text>
</comment>
<evidence type="ECO:0000313" key="3">
    <source>
        <dbReference type="Proteomes" id="UP001139516"/>
    </source>
</evidence>
<evidence type="ECO:0000313" key="2">
    <source>
        <dbReference type="EMBL" id="MCK8786059.1"/>
    </source>
</evidence>
<dbReference type="Proteomes" id="UP001139516">
    <property type="component" value="Unassembled WGS sequence"/>
</dbReference>
<proteinExistence type="predicted"/>
<dbReference type="EMBL" id="JALPRX010000073">
    <property type="protein sequence ID" value="MCK8786059.1"/>
    <property type="molecule type" value="Genomic_DNA"/>
</dbReference>
<feature type="region of interest" description="Disordered" evidence="1">
    <location>
        <begin position="1"/>
        <end position="51"/>
    </location>
</feature>
<gene>
    <name evidence="2" type="ORF">M0638_16910</name>
</gene>